<gene>
    <name evidence="2" type="ORF">H7U35_14120</name>
    <name evidence="1" type="ORF">K8W02_07965</name>
</gene>
<dbReference type="EMBL" id="JACLYZ010000052">
    <property type="protein sequence ID" value="MBM6736333.1"/>
    <property type="molecule type" value="Genomic_DNA"/>
</dbReference>
<keyword evidence="4" id="KW-1185">Reference proteome</keyword>
<comment type="caution">
    <text evidence="1">The sequence shown here is derived from an EMBL/GenBank/DDBJ whole genome shotgun (WGS) entry which is preliminary data.</text>
</comment>
<dbReference type="Proteomes" id="UP000766986">
    <property type="component" value="Unassembled WGS sequence"/>
</dbReference>
<reference evidence="1" key="2">
    <citation type="journal article" date="2021" name="PeerJ">
        <title>Extensive microbial diversity within the chicken gut microbiome revealed by metagenomics and culture.</title>
        <authorList>
            <person name="Gilroy R."/>
            <person name="Ravi A."/>
            <person name="Getino M."/>
            <person name="Pursley I."/>
            <person name="Horton D.L."/>
            <person name="Alikhan N.F."/>
            <person name="Baker D."/>
            <person name="Gharbi K."/>
            <person name="Hall N."/>
            <person name="Watson M."/>
            <person name="Adriaenssens E.M."/>
            <person name="Foster-Nyarko E."/>
            <person name="Jarju S."/>
            <person name="Secka A."/>
            <person name="Antonio M."/>
            <person name="Oren A."/>
            <person name="Chaudhuri R.R."/>
            <person name="La Ragione R."/>
            <person name="Hildebrand F."/>
            <person name="Pallen M.J."/>
        </authorList>
    </citation>
    <scope>NUCLEOTIDE SEQUENCE</scope>
    <source>
        <strain evidence="1">CHK55-1828</strain>
    </source>
</reference>
<evidence type="ECO:0000313" key="4">
    <source>
        <dbReference type="Proteomes" id="UP000766986"/>
    </source>
</evidence>
<dbReference type="Proteomes" id="UP000717835">
    <property type="component" value="Unassembled WGS sequence"/>
</dbReference>
<reference evidence="2 4" key="3">
    <citation type="journal article" date="2021" name="Sci. Rep.">
        <title>The distribution of antibiotic resistance genes in chicken gut microbiota commensals.</title>
        <authorList>
            <person name="Juricova H."/>
            <person name="Matiasovicova J."/>
            <person name="Kubasova T."/>
            <person name="Cejkova D."/>
            <person name="Rychlik I."/>
        </authorList>
    </citation>
    <scope>NUCLEOTIDE SEQUENCE [LARGE SCALE GENOMIC DNA]</scope>
    <source>
        <strain evidence="2 4">An772</strain>
    </source>
</reference>
<organism evidence="1 3">
    <name type="scientific">Mediterranea massiliensis</name>
    <dbReference type="NCBI Taxonomy" id="1841865"/>
    <lineage>
        <taxon>Bacteria</taxon>
        <taxon>Pseudomonadati</taxon>
        <taxon>Bacteroidota</taxon>
        <taxon>Bacteroidia</taxon>
        <taxon>Bacteroidales</taxon>
        <taxon>Bacteroidaceae</taxon>
        <taxon>Mediterranea</taxon>
    </lineage>
</organism>
<sequence>MKSKVFQFGYDEPHPVLSQNNKRKEQRDGFVDVFCWQTADGGFFLEAVCTDRAD</sequence>
<protein>
    <submittedName>
        <fullName evidence="1">Uncharacterized protein</fullName>
    </submittedName>
</protein>
<evidence type="ECO:0000313" key="3">
    <source>
        <dbReference type="Proteomes" id="UP000717835"/>
    </source>
</evidence>
<dbReference type="AlphaFoldDB" id="A0A921LCB7"/>
<reference evidence="2" key="1">
    <citation type="submission" date="2020-08" db="EMBL/GenBank/DDBJ databases">
        <authorList>
            <person name="Cejkova D."/>
            <person name="Kubasova T."/>
            <person name="Jahodarova E."/>
            <person name="Rychlik I."/>
        </authorList>
    </citation>
    <scope>NUCLEOTIDE SEQUENCE</scope>
    <source>
        <strain evidence="2">An772</strain>
    </source>
</reference>
<reference evidence="1" key="4">
    <citation type="submission" date="2021-09" db="EMBL/GenBank/DDBJ databases">
        <authorList>
            <person name="Gilroy R."/>
        </authorList>
    </citation>
    <scope>NUCLEOTIDE SEQUENCE</scope>
    <source>
        <strain evidence="1">CHK55-1828</strain>
    </source>
</reference>
<dbReference type="EMBL" id="DYVX01000063">
    <property type="protein sequence ID" value="HJF92304.1"/>
    <property type="molecule type" value="Genomic_DNA"/>
</dbReference>
<name>A0A921LCB7_9BACT</name>
<proteinExistence type="predicted"/>
<evidence type="ECO:0000313" key="2">
    <source>
        <dbReference type="EMBL" id="MBM6736333.1"/>
    </source>
</evidence>
<dbReference type="RefSeq" id="WP_205096491.1">
    <property type="nucleotide sequence ID" value="NZ_DYVX01000063.1"/>
</dbReference>
<accession>A0A921LCB7</accession>
<evidence type="ECO:0000313" key="1">
    <source>
        <dbReference type="EMBL" id="HJF92304.1"/>
    </source>
</evidence>